<dbReference type="AlphaFoldDB" id="A0A164QD68"/>
<dbReference type="EMBL" id="KV419427">
    <property type="protein sequence ID" value="KZS89552.1"/>
    <property type="molecule type" value="Genomic_DNA"/>
</dbReference>
<organism evidence="1 2">
    <name type="scientific">Sistotremastrum niveocremeum HHB9708</name>
    <dbReference type="NCBI Taxonomy" id="1314777"/>
    <lineage>
        <taxon>Eukaryota</taxon>
        <taxon>Fungi</taxon>
        <taxon>Dikarya</taxon>
        <taxon>Basidiomycota</taxon>
        <taxon>Agaricomycotina</taxon>
        <taxon>Agaricomycetes</taxon>
        <taxon>Sistotremastrales</taxon>
        <taxon>Sistotremastraceae</taxon>
        <taxon>Sertulicium</taxon>
        <taxon>Sertulicium niveocremeum</taxon>
    </lineage>
</organism>
<name>A0A164QD68_9AGAM</name>
<keyword evidence="2" id="KW-1185">Reference proteome</keyword>
<gene>
    <name evidence="1" type="ORF">SISNIDRAFT_469309</name>
</gene>
<proteinExistence type="predicted"/>
<protein>
    <submittedName>
        <fullName evidence="1">Uncharacterized protein</fullName>
    </submittedName>
</protein>
<evidence type="ECO:0000313" key="1">
    <source>
        <dbReference type="EMBL" id="KZS89552.1"/>
    </source>
</evidence>
<dbReference type="Proteomes" id="UP000076722">
    <property type="component" value="Unassembled WGS sequence"/>
</dbReference>
<evidence type="ECO:0000313" key="2">
    <source>
        <dbReference type="Proteomes" id="UP000076722"/>
    </source>
</evidence>
<accession>A0A164QD68</accession>
<reference evidence="1 2" key="1">
    <citation type="journal article" date="2016" name="Mol. Biol. Evol.">
        <title>Comparative Genomics of Early-Diverging Mushroom-Forming Fungi Provides Insights into the Origins of Lignocellulose Decay Capabilities.</title>
        <authorList>
            <person name="Nagy L.G."/>
            <person name="Riley R."/>
            <person name="Tritt A."/>
            <person name="Adam C."/>
            <person name="Daum C."/>
            <person name="Floudas D."/>
            <person name="Sun H."/>
            <person name="Yadav J.S."/>
            <person name="Pangilinan J."/>
            <person name="Larsson K.H."/>
            <person name="Matsuura K."/>
            <person name="Barry K."/>
            <person name="Labutti K."/>
            <person name="Kuo R."/>
            <person name="Ohm R.A."/>
            <person name="Bhattacharya S.S."/>
            <person name="Shirouzu T."/>
            <person name="Yoshinaga Y."/>
            <person name="Martin F.M."/>
            <person name="Grigoriev I.V."/>
            <person name="Hibbett D.S."/>
        </authorList>
    </citation>
    <scope>NUCLEOTIDE SEQUENCE [LARGE SCALE GENOMIC DNA]</scope>
    <source>
        <strain evidence="1 2">HHB9708</strain>
    </source>
</reference>
<sequence>MTLATLSRAMFMIKVMQYGFHVHRNSELASYNSLRKCLRKILRIPFWPRPQLLALLSYQYVGLDPDATITNFTAPRSFETLRAAVRRHEIKTSCNESIETETEVDDSESILLNSSFSLGTSHKAAEVGSLPVRDIGSFSDRTCFRELITEIEASFLEFLASDGTNPGSPRIPLFSAFRAMIHTLQNDDEAMKLLNPSQIPDIAAWDQELQSPESPKNGRARRYAYRILSWLAHNQTVVDQFLDIGSDTYGNRKWAEILAIRELIKAVAETVTTMEKLILHCRLMAVKLPEDSFVRNMCNRLMQWPRALSWPEAAWIAIFLKERWDDQGREKASEHLRAVGIAAHRTLYKNNDSKQEEPFEEFCGEINEYSTFMKDYKNPVPIEFWDHWKAASLFPIMQQFARFYIDPMIADDARAS</sequence>